<dbReference type="InterPro" id="IPR005225">
    <property type="entry name" value="Small_GTP-bd"/>
</dbReference>
<evidence type="ECO:0000313" key="14">
    <source>
        <dbReference type="Proteomes" id="UP000262583"/>
    </source>
</evidence>
<feature type="binding site" evidence="10">
    <location>
        <position position="261"/>
    </location>
    <ligand>
        <name>Mg(2+)</name>
        <dbReference type="ChEBI" id="CHEBI:18420"/>
    </ligand>
</feature>
<comment type="subcellular location">
    <subcellularLocation>
        <location evidence="10">Cytoplasm</location>
    </subcellularLocation>
</comment>
<keyword evidence="9 10" id="KW-0342">GTP-binding</keyword>
<feature type="binding site" evidence="10">
    <location>
        <position position="130"/>
    </location>
    <ligand>
        <name>(6S)-5-formyl-5,6,7,8-tetrahydrofolate</name>
        <dbReference type="ChEBI" id="CHEBI:57457"/>
    </ligand>
</feature>
<feature type="binding site" evidence="10">
    <location>
        <position position="465"/>
    </location>
    <ligand>
        <name>(6S)-5-formyl-5,6,7,8-tetrahydrofolate</name>
        <dbReference type="ChEBI" id="CHEBI:57457"/>
    </ligand>
</feature>
<feature type="domain" description="TrmE-type G" evidence="12">
    <location>
        <begin position="226"/>
        <end position="388"/>
    </location>
</feature>
<comment type="similarity">
    <text evidence="1 10 11">Belongs to the TRAFAC class TrmE-Era-EngA-EngB-Septin-like GTPase superfamily. TrmE GTPase family.</text>
</comment>
<reference evidence="13 14" key="1">
    <citation type="submission" date="2018-05" db="EMBL/GenBank/DDBJ databases">
        <title>A metagenomic window into the 2 km-deep terrestrial subsurface aquifer revealed taxonomically and functionally diverse microbial community comprising novel uncultured bacterial lineages.</title>
        <authorList>
            <person name="Kadnikov V.V."/>
            <person name="Mardanov A.V."/>
            <person name="Beletsky A.V."/>
            <person name="Banks D."/>
            <person name="Pimenov N.V."/>
            <person name="Frank Y.A."/>
            <person name="Karnachuk O.V."/>
            <person name="Ravin N.V."/>
        </authorList>
    </citation>
    <scope>NUCLEOTIDE SEQUENCE [LARGE SCALE GENOMIC DNA]</scope>
    <source>
        <strain evidence="13">BY</strain>
    </source>
</reference>
<dbReference type="GO" id="GO:0005525">
    <property type="term" value="F:GTP binding"/>
    <property type="evidence" value="ECO:0007669"/>
    <property type="project" value="UniProtKB-UniRule"/>
</dbReference>
<organism evidence="13 14">
    <name type="scientific">Sumerlaea chitinivorans</name>
    <dbReference type="NCBI Taxonomy" id="2250252"/>
    <lineage>
        <taxon>Bacteria</taxon>
        <taxon>Candidatus Sumerlaeota</taxon>
        <taxon>Candidatus Sumerlaeia</taxon>
        <taxon>Candidatus Sumerlaeales</taxon>
        <taxon>Candidatus Sumerlaeaceae</taxon>
        <taxon>Candidatus Sumerlaea</taxon>
    </lineage>
</organism>
<dbReference type="GO" id="GO:0042802">
    <property type="term" value="F:identical protein binding"/>
    <property type="evidence" value="ECO:0007669"/>
    <property type="project" value="UniProtKB-ARBA"/>
</dbReference>
<protein>
    <recommendedName>
        <fullName evidence="10">tRNA modification GTPase MnmE</fullName>
        <ecNumber evidence="10">3.6.-.-</ecNumber>
    </recommendedName>
</protein>
<name>A0A2Z4Y4D5_SUMC1</name>
<dbReference type="FunFam" id="3.30.1360.120:FF:000003">
    <property type="entry name" value="tRNA modification GTPase MnmE"/>
    <property type="match status" value="1"/>
</dbReference>
<dbReference type="GO" id="GO:0002098">
    <property type="term" value="P:tRNA wobble uridine modification"/>
    <property type="evidence" value="ECO:0007669"/>
    <property type="project" value="TreeGrafter"/>
</dbReference>
<dbReference type="Gene3D" id="3.30.1360.120">
    <property type="entry name" value="Probable tRNA modification gtpase trme, domain 1"/>
    <property type="match status" value="1"/>
</dbReference>
<dbReference type="PRINTS" id="PR00326">
    <property type="entry name" value="GTP1OBG"/>
</dbReference>
<dbReference type="HAMAP" id="MF_00379">
    <property type="entry name" value="GTPase_MnmE"/>
    <property type="match status" value="1"/>
</dbReference>
<dbReference type="EMBL" id="CP030759">
    <property type="protein sequence ID" value="AXA35826.1"/>
    <property type="molecule type" value="Genomic_DNA"/>
</dbReference>
<evidence type="ECO:0000256" key="11">
    <source>
        <dbReference type="RuleBase" id="RU003313"/>
    </source>
</evidence>
<feature type="binding site" evidence="10">
    <location>
        <begin position="280"/>
        <end position="283"/>
    </location>
    <ligand>
        <name>GTP</name>
        <dbReference type="ChEBI" id="CHEBI:37565"/>
    </ligand>
</feature>
<dbReference type="GO" id="GO:0005829">
    <property type="term" value="C:cytosol"/>
    <property type="evidence" value="ECO:0007669"/>
    <property type="project" value="TreeGrafter"/>
</dbReference>
<dbReference type="PANTHER" id="PTHR42714:SF2">
    <property type="entry name" value="TRNA MODIFICATION GTPASE GTPBP3, MITOCHONDRIAL"/>
    <property type="match status" value="1"/>
</dbReference>
<evidence type="ECO:0000259" key="12">
    <source>
        <dbReference type="PROSITE" id="PS51709"/>
    </source>
</evidence>
<feature type="binding site" evidence="10">
    <location>
        <begin position="255"/>
        <end position="261"/>
    </location>
    <ligand>
        <name>GTP</name>
        <dbReference type="ChEBI" id="CHEBI:37565"/>
    </ligand>
</feature>
<dbReference type="InterPro" id="IPR027417">
    <property type="entry name" value="P-loop_NTPase"/>
</dbReference>
<evidence type="ECO:0000256" key="2">
    <source>
        <dbReference type="ARBA" id="ARBA00022490"/>
    </source>
</evidence>
<sequence>MNKLLNLDDTIVAPATGSPPAAIAIVRLSGKKSFEILEKIFRPRSNRPVAELPSHRMVLGMVHRLSGEPIDEVLGVLMRAPRSFTGEDVAELHTHGSAAVVRAVVEACVEAGARVAEPGEFTRRAFLNGRMDLVQAEALADLIHAQTQQARRLALRQLQGGLSSKVMKLREWLLDVAAELEAWIDFPEEEIPIPTIARHLEIFADVTRELQRLTQGLRAGLLLSEGARVVIAGRPNAGKSSLFNMLVGRERAIVTPHPGTTRDTIESTVELGGIAVTLVDTAGLRHTADEIEGIGIERARQEIRLADLVLLVVDASHPTNIRGDLELVEHDYETKIVVVLNKTDLASEEQIGELTAQLQGLTYPCVQVSCNTREGLEALVHTIQLQLMGSISPEEVYLTRERHAECLRAAEAALQRATHALKQSLSPEFVMVDVNEALAQLGELLGVGTSEEILDRIFSRFCLGK</sequence>
<keyword evidence="8 10" id="KW-0630">Potassium</keyword>
<dbReference type="KEGG" id="schv:BRCON_1049"/>
<dbReference type="NCBIfam" id="TIGR00231">
    <property type="entry name" value="small_GTP"/>
    <property type="match status" value="1"/>
</dbReference>
<dbReference type="GO" id="GO:0003924">
    <property type="term" value="F:GTPase activity"/>
    <property type="evidence" value="ECO:0007669"/>
    <property type="project" value="UniProtKB-UniRule"/>
</dbReference>
<dbReference type="InterPro" id="IPR006073">
    <property type="entry name" value="GTP-bd"/>
</dbReference>
<dbReference type="InterPro" id="IPR025867">
    <property type="entry name" value="MnmE_helical"/>
</dbReference>
<comment type="function">
    <text evidence="10">Exhibits a very high intrinsic GTPase hydrolysis rate. Involved in the addition of a carboxymethylaminomethyl (cmnm) group at the wobble position (U34) of certain tRNAs, forming tRNA-cmnm(5)s(2)U34.</text>
</comment>
<dbReference type="Pfam" id="PF01926">
    <property type="entry name" value="MMR_HSR1"/>
    <property type="match status" value="1"/>
</dbReference>
<evidence type="ECO:0000256" key="8">
    <source>
        <dbReference type="ARBA" id="ARBA00022958"/>
    </source>
</evidence>
<comment type="cofactor">
    <cofactor evidence="10">
        <name>K(+)</name>
        <dbReference type="ChEBI" id="CHEBI:29103"/>
    </cofactor>
    <text evidence="10">Binds 1 potassium ion per subunit.</text>
</comment>
<dbReference type="InterPro" id="IPR031168">
    <property type="entry name" value="G_TrmE"/>
</dbReference>
<evidence type="ECO:0000256" key="6">
    <source>
        <dbReference type="ARBA" id="ARBA00022801"/>
    </source>
</evidence>
<keyword evidence="6 10" id="KW-0378">Hydrolase</keyword>
<dbReference type="CDD" id="cd14858">
    <property type="entry name" value="TrmE_N"/>
    <property type="match status" value="1"/>
</dbReference>
<dbReference type="GO" id="GO:0030488">
    <property type="term" value="P:tRNA methylation"/>
    <property type="evidence" value="ECO:0007669"/>
    <property type="project" value="TreeGrafter"/>
</dbReference>
<feature type="binding site" evidence="10">
    <location>
        <position position="91"/>
    </location>
    <ligand>
        <name>(6S)-5-formyl-5,6,7,8-tetrahydrofolate</name>
        <dbReference type="ChEBI" id="CHEBI:57457"/>
    </ligand>
</feature>
<keyword evidence="5 10" id="KW-0547">Nucleotide-binding</keyword>
<evidence type="ECO:0000256" key="9">
    <source>
        <dbReference type="ARBA" id="ARBA00023134"/>
    </source>
</evidence>
<proteinExistence type="inferred from homology"/>
<dbReference type="InterPro" id="IPR027368">
    <property type="entry name" value="MnmE_dom2"/>
</dbReference>
<keyword evidence="2 10" id="KW-0963">Cytoplasm</keyword>
<keyword evidence="4 10" id="KW-0479">Metal-binding</keyword>
<dbReference type="Gene3D" id="3.40.50.300">
    <property type="entry name" value="P-loop containing nucleotide triphosphate hydrolases"/>
    <property type="match status" value="1"/>
</dbReference>
<dbReference type="InterPro" id="IPR004520">
    <property type="entry name" value="GTPase_MnmE"/>
</dbReference>
<dbReference type="Gene3D" id="1.20.120.430">
    <property type="entry name" value="tRNA modification GTPase MnmE domain 2"/>
    <property type="match status" value="1"/>
</dbReference>
<feature type="binding site" evidence="10">
    <location>
        <begin position="236"/>
        <end position="241"/>
    </location>
    <ligand>
        <name>GTP</name>
        <dbReference type="ChEBI" id="CHEBI:37565"/>
    </ligand>
</feature>
<evidence type="ECO:0000256" key="1">
    <source>
        <dbReference type="ARBA" id="ARBA00011043"/>
    </source>
</evidence>
<accession>A0A2Z4Y4D5</accession>
<evidence type="ECO:0000256" key="3">
    <source>
        <dbReference type="ARBA" id="ARBA00022694"/>
    </source>
</evidence>
<evidence type="ECO:0000256" key="10">
    <source>
        <dbReference type="HAMAP-Rule" id="MF_00379"/>
    </source>
</evidence>
<dbReference type="NCBIfam" id="TIGR00450">
    <property type="entry name" value="mnmE_trmE_thdF"/>
    <property type="match status" value="1"/>
</dbReference>
<evidence type="ECO:0000313" key="13">
    <source>
        <dbReference type="EMBL" id="AXA35826.1"/>
    </source>
</evidence>
<dbReference type="Pfam" id="PF12631">
    <property type="entry name" value="MnmE_helical"/>
    <property type="match status" value="1"/>
</dbReference>
<keyword evidence="7 10" id="KW-0460">Magnesium</keyword>
<comment type="subunit">
    <text evidence="10">Homodimer. Heterotetramer of two MnmE and two MnmG subunits.</text>
</comment>
<dbReference type="Proteomes" id="UP000262583">
    <property type="component" value="Chromosome"/>
</dbReference>
<dbReference type="SUPFAM" id="SSF52540">
    <property type="entry name" value="P-loop containing nucleoside triphosphate hydrolases"/>
    <property type="match status" value="1"/>
</dbReference>
<feature type="binding site" evidence="10">
    <location>
        <position position="27"/>
    </location>
    <ligand>
        <name>(6S)-5-formyl-5,6,7,8-tetrahydrofolate</name>
        <dbReference type="ChEBI" id="CHEBI:57457"/>
    </ligand>
</feature>
<dbReference type="GO" id="GO:0046872">
    <property type="term" value="F:metal ion binding"/>
    <property type="evidence" value="ECO:0007669"/>
    <property type="project" value="UniProtKB-KW"/>
</dbReference>
<dbReference type="EC" id="3.6.-.-" evidence="10"/>
<feature type="binding site" evidence="10">
    <location>
        <position position="240"/>
    </location>
    <ligand>
        <name>Mg(2+)</name>
        <dbReference type="ChEBI" id="CHEBI:18420"/>
    </ligand>
</feature>
<dbReference type="InterPro" id="IPR018948">
    <property type="entry name" value="GTP-bd_TrmE_N"/>
</dbReference>
<dbReference type="Pfam" id="PF10396">
    <property type="entry name" value="TrmE_N"/>
    <property type="match status" value="1"/>
</dbReference>
<evidence type="ECO:0000256" key="5">
    <source>
        <dbReference type="ARBA" id="ARBA00022741"/>
    </source>
</evidence>
<gene>
    <name evidence="10" type="primary">mnmE</name>
    <name evidence="10" type="synonym">trmE</name>
    <name evidence="13" type="ORF">BRCON_1049</name>
</gene>
<dbReference type="CDD" id="cd04164">
    <property type="entry name" value="trmE"/>
    <property type="match status" value="1"/>
</dbReference>
<dbReference type="NCBIfam" id="NF003661">
    <property type="entry name" value="PRK05291.1-3"/>
    <property type="match status" value="1"/>
</dbReference>
<evidence type="ECO:0000256" key="7">
    <source>
        <dbReference type="ARBA" id="ARBA00022842"/>
    </source>
</evidence>
<keyword evidence="3 10" id="KW-0819">tRNA processing</keyword>
<comment type="caution">
    <text evidence="10">Lacks conserved residue(s) required for the propagation of feature annotation.</text>
</comment>
<dbReference type="AlphaFoldDB" id="A0A2Z4Y4D5"/>
<dbReference type="PROSITE" id="PS51709">
    <property type="entry name" value="G_TRME"/>
    <property type="match status" value="1"/>
</dbReference>
<dbReference type="PANTHER" id="PTHR42714">
    <property type="entry name" value="TRNA MODIFICATION GTPASE GTPBP3"/>
    <property type="match status" value="1"/>
</dbReference>
<dbReference type="FunFam" id="3.40.50.300:FF:001376">
    <property type="entry name" value="tRNA modification GTPase MnmE"/>
    <property type="match status" value="1"/>
</dbReference>
<dbReference type="InterPro" id="IPR027266">
    <property type="entry name" value="TrmE/GcvT-like"/>
</dbReference>
<evidence type="ECO:0000256" key="4">
    <source>
        <dbReference type="ARBA" id="ARBA00022723"/>
    </source>
</evidence>